<dbReference type="AlphaFoldDB" id="A0A7S1BHG2"/>
<organism evidence="3">
    <name type="scientific">Corethron hystrix</name>
    <dbReference type="NCBI Taxonomy" id="216773"/>
    <lineage>
        <taxon>Eukaryota</taxon>
        <taxon>Sar</taxon>
        <taxon>Stramenopiles</taxon>
        <taxon>Ochrophyta</taxon>
        <taxon>Bacillariophyta</taxon>
        <taxon>Coscinodiscophyceae</taxon>
        <taxon>Corethrophycidae</taxon>
        <taxon>Corethrales</taxon>
        <taxon>Corethraceae</taxon>
        <taxon>Corethron</taxon>
    </lineage>
</organism>
<dbReference type="GO" id="GO:0006536">
    <property type="term" value="P:glutamate metabolic process"/>
    <property type="evidence" value="ECO:0007669"/>
    <property type="project" value="TreeGrafter"/>
</dbReference>
<comment type="similarity">
    <text evidence="1">Belongs to the D-glutamate cyclase family.</text>
</comment>
<dbReference type="EMBL" id="HBFR01020045">
    <property type="protein sequence ID" value="CAD8887232.1"/>
    <property type="molecule type" value="Transcribed_RNA"/>
</dbReference>
<accession>A0A7S1BHG2</accession>
<evidence type="ECO:0008006" key="4">
    <source>
        <dbReference type="Google" id="ProtNLM"/>
    </source>
</evidence>
<dbReference type="PANTHER" id="PTHR32022:SF10">
    <property type="entry name" value="D-GLUTAMATE CYCLASE, MITOCHONDRIAL"/>
    <property type="match status" value="1"/>
</dbReference>
<dbReference type="SUPFAM" id="SSF160920">
    <property type="entry name" value="PSTPO5379-like"/>
    <property type="match status" value="1"/>
</dbReference>
<reference evidence="3" key="1">
    <citation type="submission" date="2021-01" db="EMBL/GenBank/DDBJ databases">
        <authorList>
            <person name="Corre E."/>
            <person name="Pelletier E."/>
            <person name="Niang G."/>
            <person name="Scheremetjew M."/>
            <person name="Finn R."/>
            <person name="Kale V."/>
            <person name="Holt S."/>
            <person name="Cochrane G."/>
            <person name="Meng A."/>
            <person name="Brown T."/>
            <person name="Cohen L."/>
        </authorList>
    </citation>
    <scope>NUCLEOTIDE SEQUENCE</scope>
    <source>
        <strain evidence="3">308</strain>
    </source>
</reference>
<dbReference type="GO" id="GO:0047820">
    <property type="term" value="F:D-glutamate cyclase activity"/>
    <property type="evidence" value="ECO:0007669"/>
    <property type="project" value="TreeGrafter"/>
</dbReference>
<dbReference type="InterPro" id="IPR038021">
    <property type="entry name" value="Putative_hydro-lyase"/>
</dbReference>
<evidence type="ECO:0000313" key="3">
    <source>
        <dbReference type="EMBL" id="CAD8887232.1"/>
    </source>
</evidence>
<sequence>MNPQDKTPQSSLTAAGASELTKAALAADVIPDRLSPGSKRRLGRSSFSLKRGNMSAVDLIEAINLHDKSQKAQIEEVRKKELPNLENLSPAELREKCRFGTFTRTTVGLCLGYVQANLVVLPKAFAYDFLLLCTRNKQSCPLLHVCDAGSPIPGHLAPTADLRKDLPGYVVYRHGVASERLTDISHLWNEDSVAFLIGCSFSYDGAFQKKKLPNRAASAGRNVPMYRTSVPVRPAGIFDRGTVVVSMKPIPSDRVAEEVRLTSRFPHAHGPPLAVGSGRSIGVEDIYSPDFGEAPLPLEGDDVPIFHACGVTPQSVLMACGENIPIAITHAPGKMFVTDILAEDFEDYIQ</sequence>
<proteinExistence type="inferred from homology"/>
<dbReference type="Pfam" id="PF07286">
    <property type="entry name" value="D-Glu_cyclase"/>
    <property type="match status" value="1"/>
</dbReference>
<evidence type="ECO:0000256" key="2">
    <source>
        <dbReference type="ARBA" id="ARBA00023239"/>
    </source>
</evidence>
<name>A0A7S1BHG2_9STRA</name>
<protein>
    <recommendedName>
        <fullName evidence="4">DUF1445 domain-containing protein</fullName>
    </recommendedName>
</protein>
<dbReference type="Gene3D" id="3.40.1640.10">
    <property type="entry name" value="PSTPO5379-like"/>
    <property type="match status" value="1"/>
</dbReference>
<keyword evidence="2" id="KW-0456">Lyase</keyword>
<dbReference type="InterPro" id="IPR009906">
    <property type="entry name" value="D-Glu_cyclase"/>
</dbReference>
<evidence type="ECO:0000256" key="1">
    <source>
        <dbReference type="ARBA" id="ARBA00007896"/>
    </source>
</evidence>
<gene>
    <name evidence="3" type="ORF">CHYS00102_LOCUS14430</name>
</gene>
<dbReference type="PANTHER" id="PTHR32022">
    <property type="entry name" value="D-GLUTAMATE CYCLASE, MITOCHONDRIAL"/>
    <property type="match status" value="1"/>
</dbReference>
<dbReference type="Gene3D" id="3.30.2040.10">
    <property type="entry name" value="PSTPO5379-like domain"/>
    <property type="match status" value="1"/>
</dbReference>